<sequence>MSTTTYYRARCGSLYRVTHTPARAATKDAHARPASTMQARRSTYATTFSPEYPTTSAEVARMVSYGAFTEVSKP</sequence>
<evidence type="ECO:0000313" key="2">
    <source>
        <dbReference type="Proteomes" id="UP001501556"/>
    </source>
</evidence>
<dbReference type="Proteomes" id="UP001501556">
    <property type="component" value="Unassembled WGS sequence"/>
</dbReference>
<gene>
    <name evidence="1" type="ORF">GCM10022407_34620</name>
</gene>
<name>A0ABP7QRE5_9BACT</name>
<organism evidence="1 2">
    <name type="scientific">Hymenobacter antarcticus</name>
    <dbReference type="NCBI Taxonomy" id="486270"/>
    <lineage>
        <taxon>Bacteria</taxon>
        <taxon>Pseudomonadati</taxon>
        <taxon>Bacteroidota</taxon>
        <taxon>Cytophagia</taxon>
        <taxon>Cytophagales</taxon>
        <taxon>Hymenobacteraceae</taxon>
        <taxon>Hymenobacter</taxon>
    </lineage>
</organism>
<proteinExistence type="predicted"/>
<evidence type="ECO:0000313" key="1">
    <source>
        <dbReference type="EMBL" id="GAA3986924.1"/>
    </source>
</evidence>
<dbReference type="EMBL" id="BAABDI010000030">
    <property type="protein sequence ID" value="GAA3986924.1"/>
    <property type="molecule type" value="Genomic_DNA"/>
</dbReference>
<comment type="caution">
    <text evidence="1">The sequence shown here is derived from an EMBL/GenBank/DDBJ whole genome shotgun (WGS) entry which is preliminary data.</text>
</comment>
<accession>A0ABP7QRE5</accession>
<keyword evidence="2" id="KW-1185">Reference proteome</keyword>
<protein>
    <submittedName>
        <fullName evidence="1">Uncharacterized protein</fullName>
    </submittedName>
</protein>
<dbReference type="RefSeq" id="WP_345126341.1">
    <property type="nucleotide sequence ID" value="NZ_BAABDI010000030.1"/>
</dbReference>
<reference evidence="2" key="1">
    <citation type="journal article" date="2019" name="Int. J. Syst. Evol. Microbiol.">
        <title>The Global Catalogue of Microorganisms (GCM) 10K type strain sequencing project: providing services to taxonomists for standard genome sequencing and annotation.</title>
        <authorList>
            <consortium name="The Broad Institute Genomics Platform"/>
            <consortium name="The Broad Institute Genome Sequencing Center for Infectious Disease"/>
            <person name="Wu L."/>
            <person name="Ma J."/>
        </authorList>
    </citation>
    <scope>NUCLEOTIDE SEQUENCE [LARGE SCALE GENOMIC DNA]</scope>
    <source>
        <strain evidence="2">JCM 17217</strain>
    </source>
</reference>